<protein>
    <submittedName>
        <fullName evidence="1">TIGR02757 family protein</fullName>
    </submittedName>
</protein>
<dbReference type="Proteomes" id="UP000788426">
    <property type="component" value="Unassembled WGS sequence"/>
</dbReference>
<dbReference type="NCBIfam" id="TIGR02757">
    <property type="entry name" value="TIGR02757 family protein"/>
    <property type="match status" value="1"/>
</dbReference>
<organism evidence="1 2">
    <name type="scientific">Hoylesella nanceiensis</name>
    <dbReference type="NCBI Taxonomy" id="425941"/>
    <lineage>
        <taxon>Bacteria</taxon>
        <taxon>Pseudomonadati</taxon>
        <taxon>Bacteroidota</taxon>
        <taxon>Bacteroidia</taxon>
        <taxon>Bacteroidales</taxon>
        <taxon>Prevotellaceae</taxon>
        <taxon>Hoylesella</taxon>
    </lineage>
</organism>
<evidence type="ECO:0000313" key="2">
    <source>
        <dbReference type="Proteomes" id="UP000788426"/>
    </source>
</evidence>
<dbReference type="RefSeq" id="WP_219479326.1">
    <property type="nucleotide sequence ID" value="NZ_JAHXCT010000001.1"/>
</dbReference>
<dbReference type="Pfam" id="PF09674">
    <property type="entry name" value="DUF2400"/>
    <property type="match status" value="1"/>
</dbReference>
<gene>
    <name evidence="1" type="ORF">KZO38_01750</name>
</gene>
<keyword evidence="2" id="KW-1185">Reference proteome</keyword>
<reference evidence="1 2" key="1">
    <citation type="submission" date="2021-07" db="EMBL/GenBank/DDBJ databases">
        <title>Genomic diversity and antimicrobial resistance of Prevotella spp. isolated from chronic lung disease airways.</title>
        <authorList>
            <person name="Webb K.A."/>
            <person name="Olagoke O.S."/>
            <person name="Baird T."/>
            <person name="Neill J."/>
            <person name="Pham A."/>
            <person name="Wells T.J."/>
            <person name="Ramsay K.A."/>
            <person name="Bell S.C."/>
            <person name="Sarovich D.S."/>
            <person name="Price E.P."/>
        </authorList>
    </citation>
    <scope>NUCLEOTIDE SEQUENCE [LARGE SCALE GENOMIC DNA]</scope>
    <source>
        <strain evidence="1 2">SCHI0011.S.12</strain>
    </source>
</reference>
<sequence length="248" mass="29027">MTKAEKYHLLHSLAEKYETHDFLKDDPSYFMHQVIGKENQETMAFIAACLSYGSRTQFFPKIQFILDKSNKEPYNWIKNGEYKEHFPNDKSCFYRLYSNAMMLQFFTALETLFEEFHSLENFIRTTSVDTLTAIDSICTYFSQQNVIGIIPKNARSACKRLCMFLRWMVRNESPVDLGIWEHFIDKRNLIMPLDTHVKQQAQKLGFISTNTANMKTAIELTKQMRKIFPNDPLKGDFALFGHGVNNKL</sequence>
<accession>A0ABS6YA94</accession>
<dbReference type="InterPro" id="IPR014127">
    <property type="entry name" value="CHP02757"/>
</dbReference>
<proteinExistence type="predicted"/>
<dbReference type="EMBL" id="JAHXCT010000001">
    <property type="protein sequence ID" value="MBW4768494.1"/>
    <property type="molecule type" value="Genomic_DNA"/>
</dbReference>
<evidence type="ECO:0000313" key="1">
    <source>
        <dbReference type="EMBL" id="MBW4768494.1"/>
    </source>
</evidence>
<name>A0ABS6YA94_9BACT</name>
<comment type="caution">
    <text evidence="1">The sequence shown here is derived from an EMBL/GenBank/DDBJ whole genome shotgun (WGS) entry which is preliminary data.</text>
</comment>